<reference evidence="2 3" key="1">
    <citation type="submission" date="2020-04" db="EMBL/GenBank/DDBJ databases">
        <title>Luteolibacter sp. G-1-1-1 isolated from soil.</title>
        <authorList>
            <person name="Dahal R.H."/>
        </authorList>
    </citation>
    <scope>NUCLEOTIDE SEQUENCE [LARGE SCALE GENOMIC DNA]</scope>
    <source>
        <strain evidence="2 3">G-1-1-1</strain>
    </source>
</reference>
<dbReference type="RefSeq" id="WP_169452903.1">
    <property type="nucleotide sequence ID" value="NZ_CP051774.1"/>
</dbReference>
<keyword evidence="1" id="KW-1133">Transmembrane helix</keyword>
<keyword evidence="1" id="KW-0472">Membrane</keyword>
<keyword evidence="3" id="KW-1185">Reference proteome</keyword>
<protein>
    <submittedName>
        <fullName evidence="2">Uncharacterized protein</fullName>
    </submittedName>
</protein>
<feature type="transmembrane region" description="Helical" evidence="1">
    <location>
        <begin position="74"/>
        <end position="94"/>
    </location>
</feature>
<dbReference type="AlphaFoldDB" id="A0A858RD78"/>
<evidence type="ECO:0000313" key="2">
    <source>
        <dbReference type="EMBL" id="QJE94682.1"/>
    </source>
</evidence>
<sequence length="128" mass="14284">MDSPYRSPKTQGDQLPVDAKDHKALNVARFLAICSILANAVILYLIRELRAITDEVGFKAGEESWVSMLTWWNWRLPNALVLGTALFTLALSFTGRRQPTLALAFVSMGLALLSLVGLFRVFQSSMPW</sequence>
<dbReference type="EMBL" id="CP051774">
    <property type="protein sequence ID" value="QJE94682.1"/>
    <property type="molecule type" value="Genomic_DNA"/>
</dbReference>
<feature type="transmembrane region" description="Helical" evidence="1">
    <location>
        <begin position="101"/>
        <end position="122"/>
    </location>
</feature>
<dbReference type="KEGG" id="luo:HHL09_02435"/>
<gene>
    <name evidence="2" type="ORF">HHL09_02435</name>
</gene>
<feature type="transmembrane region" description="Helical" evidence="1">
    <location>
        <begin position="27"/>
        <end position="46"/>
    </location>
</feature>
<name>A0A858RD78_9BACT</name>
<evidence type="ECO:0000256" key="1">
    <source>
        <dbReference type="SAM" id="Phobius"/>
    </source>
</evidence>
<dbReference type="Proteomes" id="UP000501812">
    <property type="component" value="Chromosome"/>
</dbReference>
<organism evidence="2 3">
    <name type="scientific">Luteolibacter luteus</name>
    <dbReference type="NCBI Taxonomy" id="2728835"/>
    <lineage>
        <taxon>Bacteria</taxon>
        <taxon>Pseudomonadati</taxon>
        <taxon>Verrucomicrobiota</taxon>
        <taxon>Verrucomicrobiia</taxon>
        <taxon>Verrucomicrobiales</taxon>
        <taxon>Verrucomicrobiaceae</taxon>
        <taxon>Luteolibacter</taxon>
    </lineage>
</organism>
<keyword evidence="1" id="KW-0812">Transmembrane</keyword>
<proteinExistence type="predicted"/>
<evidence type="ECO:0000313" key="3">
    <source>
        <dbReference type="Proteomes" id="UP000501812"/>
    </source>
</evidence>
<accession>A0A858RD78</accession>